<gene>
    <name evidence="8" type="ORF">TIFTF001_030687</name>
</gene>
<feature type="transmembrane region" description="Helical" evidence="7">
    <location>
        <begin position="291"/>
        <end position="314"/>
    </location>
</feature>
<feature type="transmembrane region" description="Helical" evidence="7">
    <location>
        <begin position="263"/>
        <end position="285"/>
    </location>
</feature>
<feature type="transmembrane region" description="Helical" evidence="7">
    <location>
        <begin position="81"/>
        <end position="100"/>
    </location>
</feature>
<evidence type="ECO:0000256" key="7">
    <source>
        <dbReference type="SAM" id="Phobius"/>
    </source>
</evidence>
<feature type="transmembrane region" description="Helical" evidence="7">
    <location>
        <begin position="170"/>
        <end position="191"/>
    </location>
</feature>
<keyword evidence="4 7" id="KW-0472">Membrane</keyword>
<comment type="caution">
    <text evidence="8">The sequence shown here is derived from an EMBL/GenBank/DDBJ whole genome shotgun (WGS) entry which is preliminary data.</text>
</comment>
<keyword evidence="5" id="KW-0862">Zinc</keyword>
<feature type="transmembrane region" description="Helical" evidence="7">
    <location>
        <begin position="231"/>
        <end position="251"/>
    </location>
</feature>
<dbReference type="GO" id="GO:0009725">
    <property type="term" value="P:response to hormone"/>
    <property type="evidence" value="ECO:0007669"/>
    <property type="project" value="UniProtKB-ARBA"/>
</dbReference>
<feature type="region of interest" description="Disordered" evidence="6">
    <location>
        <begin position="15"/>
        <end position="35"/>
    </location>
</feature>
<dbReference type="GO" id="GO:0038023">
    <property type="term" value="F:signaling receptor activity"/>
    <property type="evidence" value="ECO:0007669"/>
    <property type="project" value="TreeGrafter"/>
</dbReference>
<organism evidence="8 9">
    <name type="scientific">Ficus carica</name>
    <name type="common">Common fig</name>
    <dbReference type="NCBI Taxonomy" id="3494"/>
    <lineage>
        <taxon>Eukaryota</taxon>
        <taxon>Viridiplantae</taxon>
        <taxon>Streptophyta</taxon>
        <taxon>Embryophyta</taxon>
        <taxon>Tracheophyta</taxon>
        <taxon>Spermatophyta</taxon>
        <taxon>Magnoliopsida</taxon>
        <taxon>eudicotyledons</taxon>
        <taxon>Gunneridae</taxon>
        <taxon>Pentapetalae</taxon>
        <taxon>rosids</taxon>
        <taxon>fabids</taxon>
        <taxon>Rosales</taxon>
        <taxon>Moraceae</taxon>
        <taxon>Ficeae</taxon>
        <taxon>Ficus</taxon>
    </lineage>
</organism>
<feature type="binding site" evidence="5">
    <location>
        <position position="333"/>
    </location>
    <ligand>
        <name>Zn(2+)</name>
        <dbReference type="ChEBI" id="CHEBI:29105"/>
    </ligand>
</feature>
<evidence type="ECO:0000256" key="3">
    <source>
        <dbReference type="ARBA" id="ARBA00022989"/>
    </source>
</evidence>
<dbReference type="Proteomes" id="UP001187192">
    <property type="component" value="Unassembled WGS sequence"/>
</dbReference>
<keyword evidence="9" id="KW-1185">Reference proteome</keyword>
<keyword evidence="3 7" id="KW-1133">Transmembrane helix</keyword>
<dbReference type="Gramene" id="FCD_00030696-RA">
    <property type="protein sequence ID" value="FCD_00030696-RA:cds"/>
    <property type="gene ID" value="FCD_00030696"/>
</dbReference>
<dbReference type="PANTHER" id="PTHR20855">
    <property type="entry name" value="ADIPOR/PROGESTIN RECEPTOR-RELATED"/>
    <property type="match status" value="1"/>
</dbReference>
<feature type="transmembrane region" description="Helical" evidence="7">
    <location>
        <begin position="203"/>
        <end position="225"/>
    </location>
</feature>
<evidence type="ECO:0000313" key="8">
    <source>
        <dbReference type="EMBL" id="GMN61595.1"/>
    </source>
</evidence>
<dbReference type="AlphaFoldDB" id="A0AA88J453"/>
<protein>
    <submittedName>
        <fullName evidence="8">Uncharacterized protein</fullName>
    </submittedName>
</protein>
<dbReference type="GO" id="GO:0009744">
    <property type="term" value="P:response to sucrose"/>
    <property type="evidence" value="ECO:0007669"/>
    <property type="project" value="UniProtKB-ARBA"/>
</dbReference>
<proteinExistence type="predicted"/>
<dbReference type="PANTHER" id="PTHR20855:SF100">
    <property type="entry name" value="HEPTAHELICAL TRANSMEMBRANE PROTEIN 2"/>
    <property type="match status" value="1"/>
</dbReference>
<feature type="binding site" evidence="5">
    <location>
        <position position="188"/>
    </location>
    <ligand>
        <name>Zn(2+)</name>
        <dbReference type="ChEBI" id="CHEBI:29105"/>
    </ligand>
</feature>
<sequence length="364" mass="41036">MSWHRHRKVAIKAAEDGAVSEKTTTATATKRPRPRPRLVRYEELPEYLKDNEFILDHYRCEWPLKDLFLSLFSLHNETFNIWTHLIGFLLFAGLTAASLTGKTDLGGPLSKFYRVSVSLPLMMMIRSTTTTAELNVSSNVVQDSQLMQISHSSPHFEAFLDANTTPKWPWFIFLAGSMTCLICSTISHLLFPHSKRFNFFFWSLDYTGISIMIVSSFFAPIYYAFSCNPHARLLYLTSISVLGILVIITLLSPSLSSPRYRAFRAYLFLAMGFSGVIPAVHALVLHWGTRHIIVAISYEIAMAIFYASGAAFYVKRVPERWSPGKFDIAGHSHQIFHVFVVLGALAHGVATLVAFDLRRGSPTC</sequence>
<dbReference type="GO" id="GO:0046872">
    <property type="term" value="F:metal ion binding"/>
    <property type="evidence" value="ECO:0007669"/>
    <property type="project" value="UniProtKB-KW"/>
</dbReference>
<evidence type="ECO:0000256" key="5">
    <source>
        <dbReference type="PIRSR" id="PIRSR604254-1"/>
    </source>
</evidence>
<dbReference type="InterPro" id="IPR004254">
    <property type="entry name" value="AdipoR/HlyIII-related"/>
</dbReference>
<keyword evidence="2 7" id="KW-0812">Transmembrane</keyword>
<dbReference type="GO" id="GO:0016020">
    <property type="term" value="C:membrane"/>
    <property type="evidence" value="ECO:0007669"/>
    <property type="project" value="UniProtKB-SubCell"/>
</dbReference>
<evidence type="ECO:0000256" key="1">
    <source>
        <dbReference type="ARBA" id="ARBA00004141"/>
    </source>
</evidence>
<name>A0AA88J453_FICCA</name>
<feature type="binding site" evidence="5">
    <location>
        <position position="337"/>
    </location>
    <ligand>
        <name>Zn(2+)</name>
        <dbReference type="ChEBI" id="CHEBI:29105"/>
    </ligand>
</feature>
<dbReference type="EMBL" id="BTGU01000114">
    <property type="protein sequence ID" value="GMN61595.1"/>
    <property type="molecule type" value="Genomic_DNA"/>
</dbReference>
<dbReference type="Pfam" id="PF03006">
    <property type="entry name" value="HlyIII"/>
    <property type="match status" value="1"/>
</dbReference>
<evidence type="ECO:0000256" key="6">
    <source>
        <dbReference type="SAM" id="MobiDB-lite"/>
    </source>
</evidence>
<comment type="subcellular location">
    <subcellularLocation>
        <location evidence="1">Membrane</location>
        <topology evidence="1">Multi-pass membrane protein</topology>
    </subcellularLocation>
</comment>
<keyword evidence="5" id="KW-0479">Metal-binding</keyword>
<reference evidence="8" key="1">
    <citation type="submission" date="2023-07" db="EMBL/GenBank/DDBJ databases">
        <title>draft genome sequence of fig (Ficus carica).</title>
        <authorList>
            <person name="Takahashi T."/>
            <person name="Nishimura K."/>
        </authorList>
    </citation>
    <scope>NUCLEOTIDE SEQUENCE</scope>
</reference>
<evidence type="ECO:0000256" key="4">
    <source>
        <dbReference type="ARBA" id="ARBA00023136"/>
    </source>
</evidence>
<feature type="transmembrane region" description="Helical" evidence="7">
    <location>
        <begin position="335"/>
        <end position="355"/>
    </location>
</feature>
<accession>A0AA88J453</accession>
<evidence type="ECO:0000256" key="2">
    <source>
        <dbReference type="ARBA" id="ARBA00022692"/>
    </source>
</evidence>
<evidence type="ECO:0000313" key="9">
    <source>
        <dbReference type="Proteomes" id="UP001187192"/>
    </source>
</evidence>